<dbReference type="KEGG" id="mcub:MCBB_1679"/>
<dbReference type="STRING" id="118062.MCBB_1679"/>
<name>A0A1D3L3K4_9EURY</name>
<evidence type="ECO:0000313" key="1">
    <source>
        <dbReference type="EMBL" id="SCG86234.1"/>
    </source>
</evidence>
<reference evidence="1 2" key="1">
    <citation type="submission" date="2016-08" db="EMBL/GenBank/DDBJ databases">
        <authorList>
            <person name="Seilhamer J.J."/>
        </authorList>
    </citation>
    <scope>NUCLEOTIDE SEQUENCE [LARGE SCALE GENOMIC DNA]</scope>
    <source>
        <strain evidence="1">Buetzberg</strain>
    </source>
</reference>
<organism evidence="1 2">
    <name type="scientific">Methanobacterium congolense</name>
    <dbReference type="NCBI Taxonomy" id="118062"/>
    <lineage>
        <taxon>Archaea</taxon>
        <taxon>Methanobacteriati</taxon>
        <taxon>Methanobacteriota</taxon>
        <taxon>Methanomada group</taxon>
        <taxon>Methanobacteria</taxon>
        <taxon>Methanobacteriales</taxon>
        <taxon>Methanobacteriaceae</taxon>
        <taxon>Methanobacterium</taxon>
    </lineage>
</organism>
<keyword evidence="2" id="KW-1185">Reference proteome</keyword>
<protein>
    <submittedName>
        <fullName evidence="1">Uncharacterized protein</fullName>
    </submittedName>
</protein>
<dbReference type="GeneID" id="30412516"/>
<gene>
    <name evidence="1" type="ORF">MCBB_1679</name>
</gene>
<evidence type="ECO:0000313" key="2">
    <source>
        <dbReference type="Proteomes" id="UP000094707"/>
    </source>
</evidence>
<sequence>MKKEFEEIKEIADSLKRSLIELDIYLDYFSECDSKLERDIFIDCKIQQLDALDYTNDILKLLESKLQDS</sequence>
<dbReference type="AlphaFoldDB" id="A0A1D3L3K4"/>
<dbReference type="Proteomes" id="UP000094707">
    <property type="component" value="Chromosome I"/>
</dbReference>
<dbReference type="EMBL" id="LT607756">
    <property type="protein sequence ID" value="SCG86234.1"/>
    <property type="molecule type" value="Genomic_DNA"/>
</dbReference>
<dbReference type="RefSeq" id="WP_071907313.1">
    <property type="nucleotide sequence ID" value="NZ_LT607756.1"/>
</dbReference>
<accession>A0A1D3L3K4</accession>
<proteinExistence type="predicted"/>